<evidence type="ECO:0000256" key="3">
    <source>
        <dbReference type="ARBA" id="ARBA00022691"/>
    </source>
</evidence>
<proteinExistence type="inferred from homology"/>
<dbReference type="SUPFAM" id="SSF55729">
    <property type="entry name" value="Acyl-CoA N-acyltransferases (Nat)"/>
    <property type="match status" value="1"/>
</dbReference>
<keyword evidence="8" id="KW-0012">Acyltransferase</keyword>
<dbReference type="Gene3D" id="3.40.630.30">
    <property type="match status" value="1"/>
</dbReference>
<comment type="catalytic activity">
    <reaction evidence="6">
        <text>a fatty acyl-[ACP] + S-adenosyl-L-methionine = an N-acyl-L-homoserine lactone + S-methyl-5'-thioadenosine + holo-[ACP] + H(+)</text>
        <dbReference type="Rhea" id="RHEA:10096"/>
        <dbReference type="Rhea" id="RHEA-COMP:9685"/>
        <dbReference type="Rhea" id="RHEA-COMP:14125"/>
        <dbReference type="ChEBI" id="CHEBI:15378"/>
        <dbReference type="ChEBI" id="CHEBI:17509"/>
        <dbReference type="ChEBI" id="CHEBI:55474"/>
        <dbReference type="ChEBI" id="CHEBI:59789"/>
        <dbReference type="ChEBI" id="CHEBI:64479"/>
        <dbReference type="ChEBI" id="CHEBI:138651"/>
        <dbReference type="EC" id="2.3.1.184"/>
    </reaction>
</comment>
<protein>
    <recommendedName>
        <fullName evidence="6">Acyl-homoserine-lactone synthase</fullName>
        <ecNumber evidence="6">2.3.1.184</ecNumber>
    </recommendedName>
    <alternativeName>
        <fullName evidence="6">Autoinducer synthesis protein</fullName>
    </alternativeName>
</protein>
<evidence type="ECO:0000256" key="7">
    <source>
        <dbReference type="SAM" id="MobiDB-lite"/>
    </source>
</evidence>
<dbReference type="PROSITE" id="PS51187">
    <property type="entry name" value="AUTOINDUCER_SYNTH_2"/>
    <property type="match status" value="1"/>
</dbReference>
<dbReference type="EMBL" id="JAVDRD010000007">
    <property type="protein sequence ID" value="MDR6512021.1"/>
    <property type="molecule type" value="Genomic_DNA"/>
</dbReference>
<dbReference type="PANTHER" id="PTHR39322">
    <property type="entry name" value="ACYL-HOMOSERINE-LACTONE SYNTHASE"/>
    <property type="match status" value="1"/>
</dbReference>
<evidence type="ECO:0000256" key="1">
    <source>
        <dbReference type="ARBA" id="ARBA00022654"/>
    </source>
</evidence>
<comment type="caution">
    <text evidence="8">The sequence shown here is derived from an EMBL/GenBank/DDBJ whole genome shotgun (WGS) entry which is preliminary data.</text>
</comment>
<evidence type="ECO:0000256" key="6">
    <source>
        <dbReference type="RuleBase" id="RU361135"/>
    </source>
</evidence>
<name>A0ABU1MNW4_9SPHN</name>
<feature type="compositionally biased region" description="Low complexity" evidence="7">
    <location>
        <begin position="1"/>
        <end position="10"/>
    </location>
</feature>
<dbReference type="InterPro" id="IPR016181">
    <property type="entry name" value="Acyl_CoA_acyltransferase"/>
</dbReference>
<keyword evidence="1 5" id="KW-0673">Quorum sensing</keyword>
<gene>
    <name evidence="8" type="ORF">J2792_002904</name>
</gene>
<evidence type="ECO:0000256" key="4">
    <source>
        <dbReference type="ARBA" id="ARBA00022929"/>
    </source>
</evidence>
<evidence type="ECO:0000256" key="2">
    <source>
        <dbReference type="ARBA" id="ARBA00022679"/>
    </source>
</evidence>
<dbReference type="Pfam" id="PF00765">
    <property type="entry name" value="Autoind_synth"/>
    <property type="match status" value="1"/>
</dbReference>
<keyword evidence="2 6" id="KW-0808">Transferase</keyword>
<evidence type="ECO:0000313" key="8">
    <source>
        <dbReference type="EMBL" id="MDR6512021.1"/>
    </source>
</evidence>
<keyword evidence="3 6" id="KW-0949">S-adenosyl-L-methionine</keyword>
<evidence type="ECO:0000313" key="9">
    <source>
        <dbReference type="Proteomes" id="UP001184150"/>
    </source>
</evidence>
<accession>A0ABU1MNW4</accession>
<dbReference type="EC" id="2.3.1.184" evidence="6"/>
<organism evidence="8 9">
    <name type="scientific">Novosphingobium capsulatum</name>
    <dbReference type="NCBI Taxonomy" id="13688"/>
    <lineage>
        <taxon>Bacteria</taxon>
        <taxon>Pseudomonadati</taxon>
        <taxon>Pseudomonadota</taxon>
        <taxon>Alphaproteobacteria</taxon>
        <taxon>Sphingomonadales</taxon>
        <taxon>Sphingomonadaceae</taxon>
        <taxon>Novosphingobium</taxon>
    </lineage>
</organism>
<feature type="region of interest" description="Disordered" evidence="7">
    <location>
        <begin position="1"/>
        <end position="20"/>
    </location>
</feature>
<keyword evidence="9" id="KW-1185">Reference proteome</keyword>
<evidence type="ECO:0000256" key="5">
    <source>
        <dbReference type="PROSITE-ProRule" id="PRU00533"/>
    </source>
</evidence>
<dbReference type="PANTHER" id="PTHR39322:SF1">
    <property type="entry name" value="ISOVALERYL-HOMOSERINE LACTONE SYNTHASE"/>
    <property type="match status" value="1"/>
</dbReference>
<reference evidence="8 9" key="1">
    <citation type="submission" date="2023-07" db="EMBL/GenBank/DDBJ databases">
        <title>Sorghum-associated microbial communities from plants grown in Nebraska, USA.</title>
        <authorList>
            <person name="Schachtman D."/>
        </authorList>
    </citation>
    <scope>NUCLEOTIDE SEQUENCE [LARGE SCALE GENOMIC DNA]</scope>
    <source>
        <strain evidence="8 9">DS1027</strain>
    </source>
</reference>
<dbReference type="Proteomes" id="UP001184150">
    <property type="component" value="Unassembled WGS sequence"/>
</dbReference>
<dbReference type="GO" id="GO:0061579">
    <property type="term" value="F:N-acyl homoserine lactone synthase activity"/>
    <property type="evidence" value="ECO:0007669"/>
    <property type="project" value="UniProtKB-EC"/>
</dbReference>
<comment type="similarity">
    <text evidence="5 6">Belongs to the autoinducer synthase family.</text>
</comment>
<dbReference type="RefSeq" id="WP_309805701.1">
    <property type="nucleotide sequence ID" value="NZ_JAVDRD010000007.1"/>
</dbReference>
<dbReference type="InterPro" id="IPR001690">
    <property type="entry name" value="Autoind_synthase"/>
</dbReference>
<dbReference type="PRINTS" id="PR01549">
    <property type="entry name" value="AUTOINDCRSYN"/>
</dbReference>
<keyword evidence="4 5" id="KW-0071">Autoinducer synthesis</keyword>
<sequence length="216" mass="23455">MLPNPMLSPARPQPSPPAPVDVETRALRAMFAARKRVFVDLLGWDLPVLAGRFEVDQFDNPCAEYLVLADTDGTHCGSARLLRSDGPHLLGDLYAHLCPAGVPRERNVREITRFCLDPALGAVARRKTRNQLVTALAEHALAHGIAAYTGIATHAWFEQIARFGWVCRKLGPAGNLRASDLVALQITIDDQTLPGLIAGGVYDRAARVLHRAGDLA</sequence>